<dbReference type="PANTHER" id="PTHR48034">
    <property type="entry name" value="TRANSFORMER-2 SEX-DETERMINING PROTEIN-RELATED"/>
    <property type="match status" value="1"/>
</dbReference>
<dbReference type="EMBL" id="CAADRA010007411">
    <property type="protein sequence ID" value="VFU00944.1"/>
    <property type="molecule type" value="Genomic_DNA"/>
</dbReference>
<dbReference type="Gene3D" id="3.30.70.330">
    <property type="match status" value="1"/>
</dbReference>
<dbReference type="OrthoDB" id="439808at2759"/>
<sequence length="205" mass="21938">MSLAPVQKSTKTHKSTEDCGEVEHSDTKKRSGSEPSKQLTKVQKNNDCSVHAGSEYTELLLSELPSNCSEDVLRAVFGECGTITSLRLHQNALGHLTGTAFIRFNSNAATEAALALDCTSVCGKPIRVADRNDGFRGCRGGGRGGRQSFASGRGGRPSKTQETSRNGSVNRGHGSQSRGRGGRHASRARQPLSLQILQGHKMTFD</sequence>
<dbReference type="SUPFAM" id="SSF54928">
    <property type="entry name" value="RNA-binding domain, RBD"/>
    <property type="match status" value="1"/>
</dbReference>
<evidence type="ECO:0000313" key="6">
    <source>
        <dbReference type="Proteomes" id="UP000332933"/>
    </source>
</evidence>
<dbReference type="GO" id="GO:0003723">
    <property type="term" value="F:RNA binding"/>
    <property type="evidence" value="ECO:0007669"/>
    <property type="project" value="UniProtKB-UniRule"/>
</dbReference>
<feature type="domain" description="RRM" evidence="3">
    <location>
        <begin position="57"/>
        <end position="133"/>
    </location>
</feature>
<feature type="compositionally biased region" description="Polar residues" evidence="2">
    <location>
        <begin position="33"/>
        <end position="45"/>
    </location>
</feature>
<feature type="region of interest" description="Disordered" evidence="2">
    <location>
        <begin position="133"/>
        <end position="205"/>
    </location>
</feature>
<gene>
    <name evidence="5" type="primary">Aste57867_24304</name>
    <name evidence="4" type="ORF">As57867_024229</name>
    <name evidence="5" type="ORF">ASTE57867_24304</name>
</gene>
<dbReference type="InterPro" id="IPR035979">
    <property type="entry name" value="RBD_domain_sf"/>
</dbReference>
<evidence type="ECO:0000313" key="4">
    <source>
        <dbReference type="EMBL" id="KAF0683659.1"/>
    </source>
</evidence>
<dbReference type="InterPro" id="IPR012677">
    <property type="entry name" value="Nucleotide-bd_a/b_plait_sf"/>
</dbReference>
<proteinExistence type="predicted"/>
<evidence type="ECO:0000259" key="3">
    <source>
        <dbReference type="PROSITE" id="PS50102"/>
    </source>
</evidence>
<evidence type="ECO:0000256" key="2">
    <source>
        <dbReference type="SAM" id="MobiDB-lite"/>
    </source>
</evidence>
<organism evidence="5 6">
    <name type="scientific">Aphanomyces stellatus</name>
    <dbReference type="NCBI Taxonomy" id="120398"/>
    <lineage>
        <taxon>Eukaryota</taxon>
        <taxon>Sar</taxon>
        <taxon>Stramenopiles</taxon>
        <taxon>Oomycota</taxon>
        <taxon>Saprolegniomycetes</taxon>
        <taxon>Saprolegniales</taxon>
        <taxon>Verrucalvaceae</taxon>
        <taxon>Aphanomyces</taxon>
    </lineage>
</organism>
<evidence type="ECO:0000256" key="1">
    <source>
        <dbReference type="PROSITE-ProRule" id="PRU00176"/>
    </source>
</evidence>
<dbReference type="SMART" id="SM00360">
    <property type="entry name" value="RRM"/>
    <property type="match status" value="1"/>
</dbReference>
<accession>A0A485LQA7</accession>
<dbReference type="Proteomes" id="UP000332933">
    <property type="component" value="Unassembled WGS sequence"/>
</dbReference>
<reference evidence="5 6" key="1">
    <citation type="submission" date="2019-03" db="EMBL/GenBank/DDBJ databases">
        <authorList>
            <person name="Gaulin E."/>
            <person name="Dumas B."/>
        </authorList>
    </citation>
    <scope>NUCLEOTIDE SEQUENCE [LARGE SCALE GENOMIC DNA]</scope>
    <source>
        <strain evidence="5">CBS 568.67</strain>
    </source>
</reference>
<evidence type="ECO:0000313" key="5">
    <source>
        <dbReference type="EMBL" id="VFU00944.1"/>
    </source>
</evidence>
<feature type="compositionally biased region" description="Polar residues" evidence="2">
    <location>
        <begin position="158"/>
        <end position="169"/>
    </location>
</feature>
<keyword evidence="6" id="KW-1185">Reference proteome</keyword>
<reference evidence="4" key="2">
    <citation type="submission" date="2019-06" db="EMBL/GenBank/DDBJ databases">
        <title>Genomics analysis of Aphanomyces spp. identifies a new class of oomycete effector associated with host adaptation.</title>
        <authorList>
            <person name="Gaulin E."/>
        </authorList>
    </citation>
    <scope>NUCLEOTIDE SEQUENCE</scope>
    <source>
        <strain evidence="4">CBS 578.67</strain>
    </source>
</reference>
<name>A0A485LQA7_9STRA</name>
<dbReference type="PROSITE" id="PS50102">
    <property type="entry name" value="RRM"/>
    <property type="match status" value="1"/>
</dbReference>
<feature type="region of interest" description="Disordered" evidence="2">
    <location>
        <begin position="1"/>
        <end position="45"/>
    </location>
</feature>
<dbReference type="AlphaFoldDB" id="A0A485LQA7"/>
<keyword evidence="1" id="KW-0694">RNA-binding</keyword>
<dbReference type="InterPro" id="IPR050441">
    <property type="entry name" value="RBM"/>
</dbReference>
<feature type="compositionally biased region" description="Basic and acidic residues" evidence="2">
    <location>
        <begin position="14"/>
        <end position="32"/>
    </location>
</feature>
<dbReference type="EMBL" id="VJMH01007385">
    <property type="protein sequence ID" value="KAF0683659.1"/>
    <property type="molecule type" value="Genomic_DNA"/>
</dbReference>
<protein>
    <submittedName>
        <fullName evidence="5">Aste57867_24304 protein</fullName>
    </submittedName>
</protein>
<dbReference type="InterPro" id="IPR000504">
    <property type="entry name" value="RRM_dom"/>
</dbReference>
<dbReference type="Pfam" id="PF00076">
    <property type="entry name" value="RRM_1"/>
    <property type="match status" value="1"/>
</dbReference>